<comment type="cofactor">
    <cofactor evidence="4 5">
        <name>pyridoxal 5'-phosphate</name>
        <dbReference type="ChEBI" id="CHEBI:597326"/>
    </cofactor>
</comment>
<comment type="similarity">
    <text evidence="4 5">Belongs to the kynureninase family.</text>
</comment>
<feature type="binding site" evidence="4">
    <location>
        <position position="232"/>
    </location>
    <ligand>
        <name>pyridoxal 5'-phosphate</name>
        <dbReference type="ChEBI" id="CHEBI:597326"/>
    </ligand>
</feature>
<keyword evidence="3 4" id="KW-0663">Pyridoxal phosphate</keyword>
<dbReference type="GO" id="GO:0097053">
    <property type="term" value="P:L-kynurenine catabolic process"/>
    <property type="evidence" value="ECO:0007669"/>
    <property type="project" value="UniProtKB-UniRule"/>
</dbReference>
<comment type="subcellular location">
    <subcellularLocation>
        <location evidence="4 5">Cytoplasm</location>
    </subcellularLocation>
</comment>
<dbReference type="GO" id="GO:0019441">
    <property type="term" value="P:L-tryptophan catabolic process to kynurenine"/>
    <property type="evidence" value="ECO:0007669"/>
    <property type="project" value="TreeGrafter"/>
</dbReference>
<dbReference type="Gene3D" id="3.90.1150.10">
    <property type="entry name" value="Aspartate Aminotransferase, domain 1"/>
    <property type="match status" value="1"/>
</dbReference>
<dbReference type="SUPFAM" id="SSF53383">
    <property type="entry name" value="PLP-dependent transferases"/>
    <property type="match status" value="1"/>
</dbReference>
<dbReference type="UniPathway" id="UPA00253">
    <property type="reaction ID" value="UER00329"/>
</dbReference>
<dbReference type="PANTHER" id="PTHR14084:SF0">
    <property type="entry name" value="KYNURENINASE"/>
    <property type="match status" value="1"/>
</dbReference>
<feature type="region of interest" description="Disordered" evidence="6">
    <location>
        <begin position="474"/>
        <end position="495"/>
    </location>
</feature>
<comment type="function">
    <text evidence="4 5">Catalyzes the cleavage of L-kynurenine (L-Kyn) and L-3-hydroxykynurenine (L-3OHKyn) into anthranilic acid (AA) and 3-hydroxyanthranilic acid (3-OHAA), respectively.</text>
</comment>
<feature type="binding site" evidence="4">
    <location>
        <position position="254"/>
    </location>
    <ligand>
        <name>pyridoxal 5'-phosphate</name>
        <dbReference type="ChEBI" id="CHEBI:597326"/>
    </ligand>
</feature>
<reference evidence="8 9" key="1">
    <citation type="submission" date="2017-03" db="EMBL/GenBank/DDBJ databases">
        <title>Widespread Adenine N6-methylation of Active Genes in Fungi.</title>
        <authorList>
            <consortium name="DOE Joint Genome Institute"/>
            <person name="Mondo S.J."/>
            <person name="Dannebaum R.O."/>
            <person name="Kuo R.C."/>
            <person name="Louie K.B."/>
            <person name="Bewick A.J."/>
            <person name="Labutti K."/>
            <person name="Haridas S."/>
            <person name="Kuo A."/>
            <person name="Salamov A."/>
            <person name="Ahrendt S.R."/>
            <person name="Lau R."/>
            <person name="Bowen B.P."/>
            <person name="Lipzen A."/>
            <person name="Sullivan W."/>
            <person name="Andreopoulos W.B."/>
            <person name="Clum A."/>
            <person name="Lindquist E."/>
            <person name="Daum C."/>
            <person name="Northen T.R."/>
            <person name="Ramamoorthy G."/>
            <person name="Schmitz R.J."/>
            <person name="Gryganskyi A."/>
            <person name="Culley D."/>
            <person name="Magnuson J."/>
            <person name="James T.Y."/>
            <person name="O'Malley M.A."/>
            <person name="Stajich J.E."/>
            <person name="Spatafora J.W."/>
            <person name="Visel A."/>
            <person name="Grigoriev I.V."/>
        </authorList>
    </citation>
    <scope>NUCLEOTIDE SEQUENCE [LARGE SCALE GENOMIC DNA]</scope>
    <source>
        <strain evidence="8 9">NRRL Y-17943</strain>
    </source>
</reference>
<dbReference type="Pfam" id="PF00266">
    <property type="entry name" value="Aminotran_5"/>
    <property type="match status" value="1"/>
</dbReference>
<proteinExistence type="inferred from homology"/>
<dbReference type="HAMAP" id="MF_01970">
    <property type="entry name" value="Kynureninase"/>
    <property type="match status" value="1"/>
</dbReference>
<comment type="subunit">
    <text evidence="4 5">Homodimer.</text>
</comment>
<dbReference type="OrthoDB" id="5978656at2759"/>
<comment type="caution">
    <text evidence="8">The sequence shown here is derived from an EMBL/GenBank/DDBJ whole genome shotgun (WGS) entry which is preliminary data.</text>
</comment>
<name>A0A1Y1UD91_9TREE</name>
<dbReference type="InterPro" id="IPR015424">
    <property type="entry name" value="PyrdxlP-dep_Trfase"/>
</dbReference>
<protein>
    <recommendedName>
        <fullName evidence="4 5">Kynureninase</fullName>
        <ecNumber evidence="4 5">3.7.1.3</ecNumber>
    </recommendedName>
    <alternativeName>
        <fullName evidence="4">Biosynthesis of nicotinic acid protein 5</fullName>
    </alternativeName>
    <alternativeName>
        <fullName evidence="4">L-kynurenine hydrolase</fullName>
    </alternativeName>
</protein>
<evidence type="ECO:0000256" key="5">
    <source>
        <dbReference type="PIRNR" id="PIRNR038800"/>
    </source>
</evidence>
<dbReference type="UniPathway" id="UPA00334">
    <property type="reaction ID" value="UER00455"/>
</dbReference>
<dbReference type="GO" id="GO:0030429">
    <property type="term" value="F:kynureninase activity"/>
    <property type="evidence" value="ECO:0007669"/>
    <property type="project" value="UniProtKB-UniRule"/>
</dbReference>
<dbReference type="PIRSF" id="PIRSF038800">
    <property type="entry name" value="KYNU"/>
    <property type="match status" value="1"/>
</dbReference>
<dbReference type="GO" id="GO:0034354">
    <property type="term" value="P:'de novo' NAD+ biosynthetic process from L-tryptophan"/>
    <property type="evidence" value="ECO:0007669"/>
    <property type="project" value="UniProtKB-UniRule"/>
</dbReference>
<feature type="binding site" evidence="4">
    <location>
        <position position="229"/>
    </location>
    <ligand>
        <name>pyridoxal 5'-phosphate</name>
        <dbReference type="ChEBI" id="CHEBI:597326"/>
    </ligand>
</feature>
<dbReference type="EMBL" id="NBSH01000009">
    <property type="protein sequence ID" value="ORX35949.1"/>
    <property type="molecule type" value="Genomic_DNA"/>
</dbReference>
<comment type="pathway">
    <text evidence="4 5">Amino-acid degradation; L-kynurenine degradation; L-alanine and anthranilate from L-kynurenine: step 1/1.</text>
</comment>
<evidence type="ECO:0000256" key="6">
    <source>
        <dbReference type="SAM" id="MobiDB-lite"/>
    </source>
</evidence>
<dbReference type="InterPro" id="IPR015421">
    <property type="entry name" value="PyrdxlP-dep_Trfase_major"/>
</dbReference>
<dbReference type="InParanoid" id="A0A1Y1UD91"/>
<dbReference type="AlphaFoldDB" id="A0A1Y1UD91"/>
<feature type="binding site" evidence="4">
    <location>
        <position position="111"/>
    </location>
    <ligand>
        <name>pyridoxal 5'-phosphate</name>
        <dbReference type="ChEBI" id="CHEBI:597326"/>
    </ligand>
</feature>
<evidence type="ECO:0000313" key="8">
    <source>
        <dbReference type="EMBL" id="ORX35949.1"/>
    </source>
</evidence>
<sequence>MSSSPPDLVSLDKNDSLAWTREEFEIPSARACGADSDGEAIYFCGNSLGLLSKKGRKLLMEEVDVWATSGVTGHFSHPHSRPWKHVDAPITPRLAALIGAKEEEVAHTSTLTSNIHNLFTSFYRPTKRRWRIVIEQGSFPSDWYAIHSHPRIHSAVLSQEQIDNSIIALAPRKGEDILRTEDVIETIQKHGDEIAIVWLPLVQYYTGQLLDIPPISAKAHGVGALIGLDMAHGVGNVETKLNEWNIDFAVWCTYKYLNAGPSGIGGFYIRTGLDDGDRRLAGWWGNESATRFQMAPTFRPTPGAKGYQHSCTPVLSTIPVLATLEMMEKAGFSNMLEKQRLLTGAMESLLKQSKFYRPDARVETDMSLPSGPAGEKGAQKVGFKIITPEYPWRGTQLSLFIMPHRESDGAGQGSMPRIFHRMIKRGLVGDEREPSVIRLSPVVLYNTFQEVGRAVQIFEEALEAEVDWEMGRENQGHREDDDHHHVTGVDVVNKG</sequence>
<feature type="compositionally biased region" description="Basic and acidic residues" evidence="6">
    <location>
        <begin position="474"/>
        <end position="487"/>
    </location>
</feature>
<evidence type="ECO:0000256" key="1">
    <source>
        <dbReference type="ARBA" id="ARBA00022642"/>
    </source>
</evidence>
<keyword evidence="2 4" id="KW-0378">Hydrolase</keyword>
<comment type="caution">
    <text evidence="4">Lacks conserved residue(s) required for the propagation of feature annotation.</text>
</comment>
<feature type="binding site" evidence="4">
    <location>
        <begin position="139"/>
        <end position="142"/>
    </location>
    <ligand>
        <name>pyridoxal 5'-phosphate</name>
        <dbReference type="ChEBI" id="CHEBI:597326"/>
    </ligand>
</feature>
<comment type="catalytic activity">
    <reaction evidence="4 5">
        <text>L-kynurenine + H2O = anthranilate + L-alanine + H(+)</text>
        <dbReference type="Rhea" id="RHEA:16813"/>
        <dbReference type="ChEBI" id="CHEBI:15377"/>
        <dbReference type="ChEBI" id="CHEBI:15378"/>
        <dbReference type="ChEBI" id="CHEBI:16567"/>
        <dbReference type="ChEBI" id="CHEBI:57959"/>
        <dbReference type="ChEBI" id="CHEBI:57972"/>
        <dbReference type="EC" id="3.7.1.3"/>
    </reaction>
</comment>
<gene>
    <name evidence="4" type="primary">BNA5</name>
    <name evidence="8" type="ORF">BD324DRAFT_629616</name>
</gene>
<dbReference type="GO" id="GO:0019805">
    <property type="term" value="P:quinolinate biosynthetic process"/>
    <property type="evidence" value="ECO:0007669"/>
    <property type="project" value="UniProtKB-UniRule"/>
</dbReference>
<accession>A0A1Y1UD91</accession>
<evidence type="ECO:0000256" key="2">
    <source>
        <dbReference type="ARBA" id="ARBA00022801"/>
    </source>
</evidence>
<evidence type="ECO:0000259" key="7">
    <source>
        <dbReference type="Pfam" id="PF00266"/>
    </source>
</evidence>
<comment type="catalytic activity">
    <reaction evidence="5">
        <text>3-hydroxy-L-kynurenine + H2O = 3-hydroxyanthranilate + L-alanine + H(+)</text>
        <dbReference type="Rhea" id="RHEA:25143"/>
        <dbReference type="ChEBI" id="CHEBI:15377"/>
        <dbReference type="ChEBI" id="CHEBI:15378"/>
        <dbReference type="ChEBI" id="CHEBI:36559"/>
        <dbReference type="ChEBI" id="CHEBI:57972"/>
        <dbReference type="ChEBI" id="CHEBI:58125"/>
        <dbReference type="EC" id="3.7.1.3"/>
    </reaction>
</comment>
<comment type="pathway">
    <text evidence="4 5">Cofactor biosynthesis; NAD(+) biosynthesis; quinolinate from L-kynurenine: step 2/3.</text>
</comment>
<dbReference type="NCBIfam" id="TIGR01814">
    <property type="entry name" value="kynureninase"/>
    <property type="match status" value="1"/>
</dbReference>
<dbReference type="InterPro" id="IPR010111">
    <property type="entry name" value="Kynureninase"/>
</dbReference>
<organism evidence="8 9">
    <name type="scientific">Kockovaella imperatae</name>
    <dbReference type="NCBI Taxonomy" id="4999"/>
    <lineage>
        <taxon>Eukaryota</taxon>
        <taxon>Fungi</taxon>
        <taxon>Dikarya</taxon>
        <taxon>Basidiomycota</taxon>
        <taxon>Agaricomycotina</taxon>
        <taxon>Tremellomycetes</taxon>
        <taxon>Tremellales</taxon>
        <taxon>Cuniculitremaceae</taxon>
        <taxon>Kockovaella</taxon>
    </lineage>
</organism>
<dbReference type="Proteomes" id="UP000193218">
    <property type="component" value="Unassembled WGS sequence"/>
</dbReference>
<feature type="domain" description="Aminotransferase class V" evidence="7">
    <location>
        <begin position="95"/>
        <end position="357"/>
    </location>
</feature>
<dbReference type="Pfam" id="PF22580">
    <property type="entry name" value="KYNU_C"/>
    <property type="match status" value="1"/>
</dbReference>
<dbReference type="InterPro" id="IPR015422">
    <property type="entry name" value="PyrdxlP-dep_Trfase_small"/>
</dbReference>
<dbReference type="GO" id="GO:0005737">
    <property type="term" value="C:cytoplasm"/>
    <property type="evidence" value="ECO:0007669"/>
    <property type="project" value="UniProtKB-SubCell"/>
</dbReference>
<dbReference type="GO" id="GO:0043420">
    <property type="term" value="P:anthranilate metabolic process"/>
    <property type="evidence" value="ECO:0007669"/>
    <property type="project" value="UniProtKB-UniRule"/>
</dbReference>
<keyword evidence="9" id="KW-1185">Reference proteome</keyword>
<dbReference type="FunFam" id="3.40.640.10:FF:000031">
    <property type="entry name" value="Kynureninase"/>
    <property type="match status" value="1"/>
</dbReference>
<dbReference type="STRING" id="4999.A0A1Y1UD91"/>
<evidence type="ECO:0000313" key="9">
    <source>
        <dbReference type="Proteomes" id="UP000193218"/>
    </source>
</evidence>
<dbReference type="GO" id="GO:0030170">
    <property type="term" value="F:pyridoxal phosphate binding"/>
    <property type="evidence" value="ECO:0007669"/>
    <property type="project" value="UniProtKB-UniRule"/>
</dbReference>
<feature type="modified residue" description="N6-(pyridoxal phosphate)lysine" evidence="4">
    <location>
        <position position="255"/>
    </location>
</feature>
<keyword evidence="4 5" id="KW-0963">Cytoplasm</keyword>
<evidence type="ECO:0000256" key="4">
    <source>
        <dbReference type="HAMAP-Rule" id="MF_03017"/>
    </source>
</evidence>
<dbReference type="PANTHER" id="PTHR14084">
    <property type="entry name" value="KYNURENINASE"/>
    <property type="match status" value="1"/>
</dbReference>
<dbReference type="EC" id="3.7.1.3" evidence="4 5"/>
<feature type="binding site" evidence="4">
    <location>
        <position position="112"/>
    </location>
    <ligand>
        <name>pyridoxal 5'-phosphate</name>
        <dbReference type="ChEBI" id="CHEBI:597326"/>
    </ligand>
</feature>
<feature type="binding site" evidence="4">
    <location>
        <position position="283"/>
    </location>
    <ligand>
        <name>pyridoxal 5'-phosphate</name>
        <dbReference type="ChEBI" id="CHEBI:597326"/>
    </ligand>
</feature>
<keyword evidence="1 4" id="KW-0662">Pyridine nucleotide biosynthesis</keyword>
<dbReference type="InterPro" id="IPR000192">
    <property type="entry name" value="Aminotrans_V_dom"/>
</dbReference>
<evidence type="ECO:0000256" key="3">
    <source>
        <dbReference type="ARBA" id="ARBA00022898"/>
    </source>
</evidence>
<dbReference type="Gene3D" id="3.40.640.10">
    <property type="entry name" value="Type I PLP-dependent aspartate aminotransferase-like (Major domain)"/>
    <property type="match status" value="1"/>
</dbReference>